<dbReference type="OrthoDB" id="20872at2759"/>
<gene>
    <name evidence="1" type="ORF">K432DRAFT_343643</name>
</gene>
<dbReference type="Proteomes" id="UP000250266">
    <property type="component" value="Unassembled WGS sequence"/>
</dbReference>
<name>A0A8E2EJR2_9PEZI</name>
<dbReference type="Gene3D" id="1.25.40.10">
    <property type="entry name" value="Tetratricopeptide repeat domain"/>
    <property type="match status" value="1"/>
</dbReference>
<dbReference type="SUPFAM" id="SSF48452">
    <property type="entry name" value="TPR-like"/>
    <property type="match status" value="1"/>
</dbReference>
<dbReference type="InterPro" id="IPR053137">
    <property type="entry name" value="NLR-like"/>
</dbReference>
<dbReference type="Gene3D" id="3.40.50.300">
    <property type="entry name" value="P-loop containing nucleotide triphosphate hydrolases"/>
    <property type="match status" value="1"/>
</dbReference>
<accession>A0A8E2EJR2</accession>
<dbReference type="InterPro" id="IPR011990">
    <property type="entry name" value="TPR-like_helical_dom_sf"/>
</dbReference>
<dbReference type="AlphaFoldDB" id="A0A8E2EJR2"/>
<protein>
    <recommendedName>
        <fullName evidence="3">NB-ARC domain-containing protein</fullName>
    </recommendedName>
</protein>
<dbReference type="PANTHER" id="PTHR46082">
    <property type="entry name" value="ATP/GTP-BINDING PROTEIN-RELATED"/>
    <property type="match status" value="1"/>
</dbReference>
<reference evidence="1 2" key="1">
    <citation type="journal article" date="2016" name="Nat. Commun.">
        <title>Ectomycorrhizal ecology is imprinted in the genome of the dominant symbiotic fungus Cenococcum geophilum.</title>
        <authorList>
            <consortium name="DOE Joint Genome Institute"/>
            <person name="Peter M."/>
            <person name="Kohler A."/>
            <person name="Ohm R.A."/>
            <person name="Kuo A."/>
            <person name="Krutzmann J."/>
            <person name="Morin E."/>
            <person name="Arend M."/>
            <person name="Barry K.W."/>
            <person name="Binder M."/>
            <person name="Choi C."/>
            <person name="Clum A."/>
            <person name="Copeland A."/>
            <person name="Grisel N."/>
            <person name="Haridas S."/>
            <person name="Kipfer T."/>
            <person name="LaButti K."/>
            <person name="Lindquist E."/>
            <person name="Lipzen A."/>
            <person name="Maire R."/>
            <person name="Meier B."/>
            <person name="Mihaltcheva S."/>
            <person name="Molinier V."/>
            <person name="Murat C."/>
            <person name="Poggeler S."/>
            <person name="Quandt C.A."/>
            <person name="Sperisen C."/>
            <person name="Tritt A."/>
            <person name="Tisserant E."/>
            <person name="Crous P.W."/>
            <person name="Henrissat B."/>
            <person name="Nehls U."/>
            <person name="Egli S."/>
            <person name="Spatafora J.W."/>
            <person name="Grigoriev I.V."/>
            <person name="Martin F.M."/>
        </authorList>
    </citation>
    <scope>NUCLEOTIDE SEQUENCE [LARGE SCALE GENOMIC DNA]</scope>
    <source>
        <strain evidence="1 2">CBS 459.81</strain>
    </source>
</reference>
<dbReference type="InterPro" id="IPR027417">
    <property type="entry name" value="P-loop_NTPase"/>
</dbReference>
<dbReference type="EMBL" id="KV744823">
    <property type="protein sequence ID" value="OCK85164.1"/>
    <property type="molecule type" value="Genomic_DNA"/>
</dbReference>
<evidence type="ECO:0008006" key="3">
    <source>
        <dbReference type="Google" id="ProtNLM"/>
    </source>
</evidence>
<dbReference type="Pfam" id="PF13424">
    <property type="entry name" value="TPR_12"/>
    <property type="match status" value="1"/>
</dbReference>
<dbReference type="SUPFAM" id="SSF52540">
    <property type="entry name" value="P-loop containing nucleoside triphosphate hydrolases"/>
    <property type="match status" value="1"/>
</dbReference>
<evidence type="ECO:0000313" key="1">
    <source>
        <dbReference type="EMBL" id="OCK85164.1"/>
    </source>
</evidence>
<dbReference type="PANTHER" id="PTHR46082:SF6">
    <property type="entry name" value="AAA+ ATPASE DOMAIN-CONTAINING PROTEIN-RELATED"/>
    <property type="match status" value="1"/>
</dbReference>
<dbReference type="Pfam" id="PF13374">
    <property type="entry name" value="TPR_10"/>
    <property type="match status" value="1"/>
</dbReference>
<sequence length="627" mass="70382">MISFGDGNRGFQVGQSYGSISAEIHLPPERPETPPSPSAAIPFRRDPDFVDRGTLLDQIREKCFAPASRIALVGLGGVGKSQLAIEYCHRTTDRSPETWIFWVHASNAARLEQSYRDIADQIKLLGRKDPQADIFKLVHNWLRNEKNGKWILVLDNLDDAAVLLTTPTNSRKAQASGGDNTPIHHLSTYLPQTKNGSILVTSRTRSVALKLVDDSDIIQVEPMGNTDALELLQTKLGEQVIQDGITELAAALEFMPLALVQAAAYIRKRAPRCSVRQYLAEFHKSDGRKTSLLNYEAGHLRRDEEAKNSIITTWQISFDYISQNKPSAAGLLSLMSFFDRQGIPEALLKIQDSPGNRVVKRDVRSDRYSSCENNGENAGSECGIDYDLEDDIDTLRSYSFITANIDGRTFEMHGLVQLATRKWLQAHNQLERWKQQYIKNLCTAFPTGNHENWRICQELFPHARSAEAQRPATESSLREWATILHNAAWYALAMGKYTEAERMSAEAARSREKVLGGEHAGTLGSRGMLASTFWNQGRWKEAEELFLFVQVMETSSRVLGPEHPDTLTIMANLAFTIKSQSHNDEAISLMGKCVQLQKQIFGSQHPQTKTSVKALNEWQMLNIVTER</sequence>
<proteinExistence type="predicted"/>
<keyword evidence="2" id="KW-1185">Reference proteome</keyword>
<evidence type="ECO:0000313" key="2">
    <source>
        <dbReference type="Proteomes" id="UP000250266"/>
    </source>
</evidence>
<organism evidence="1 2">
    <name type="scientific">Lepidopterella palustris CBS 459.81</name>
    <dbReference type="NCBI Taxonomy" id="1314670"/>
    <lineage>
        <taxon>Eukaryota</taxon>
        <taxon>Fungi</taxon>
        <taxon>Dikarya</taxon>
        <taxon>Ascomycota</taxon>
        <taxon>Pezizomycotina</taxon>
        <taxon>Dothideomycetes</taxon>
        <taxon>Pleosporomycetidae</taxon>
        <taxon>Mytilinidiales</taxon>
        <taxon>Argynnaceae</taxon>
        <taxon>Lepidopterella</taxon>
    </lineage>
</organism>